<reference evidence="1 2" key="1">
    <citation type="journal article" date="2013" name="PLoS Genet.">
        <title>The genome and development-dependent transcriptomes of Pyronema confluens: a window into fungal evolution.</title>
        <authorList>
            <person name="Traeger S."/>
            <person name="Altegoer F."/>
            <person name="Freitag M."/>
            <person name="Gabaldon T."/>
            <person name="Kempken F."/>
            <person name="Kumar A."/>
            <person name="Marcet-Houben M."/>
            <person name="Poggeler S."/>
            <person name="Stajich J.E."/>
            <person name="Nowrousian M."/>
        </authorList>
    </citation>
    <scope>NUCLEOTIDE SEQUENCE [LARGE SCALE GENOMIC DNA]</scope>
    <source>
        <strain evidence="2">CBS 100304</strain>
        <tissue evidence="1">Vegetative mycelium</tissue>
    </source>
</reference>
<dbReference type="Proteomes" id="UP000018144">
    <property type="component" value="Unassembled WGS sequence"/>
</dbReference>
<accession>U4LJN3</accession>
<sequence>MVRQMKKGVTIFEGPRPQVDDLFVYHMYADIIVKREARSASLRRPICAVLTQNLRQLYSCFISGDSGDHWWPGCDFCGCGCG</sequence>
<dbReference type="EMBL" id="HF935724">
    <property type="protein sequence ID" value="CCX32163.1"/>
    <property type="molecule type" value="Genomic_DNA"/>
</dbReference>
<organism evidence="1 2">
    <name type="scientific">Pyronema omphalodes (strain CBS 100304)</name>
    <name type="common">Pyronema confluens</name>
    <dbReference type="NCBI Taxonomy" id="1076935"/>
    <lineage>
        <taxon>Eukaryota</taxon>
        <taxon>Fungi</taxon>
        <taxon>Dikarya</taxon>
        <taxon>Ascomycota</taxon>
        <taxon>Pezizomycotina</taxon>
        <taxon>Pezizomycetes</taxon>
        <taxon>Pezizales</taxon>
        <taxon>Pyronemataceae</taxon>
        <taxon>Pyronema</taxon>
    </lineage>
</organism>
<keyword evidence="2" id="KW-1185">Reference proteome</keyword>
<dbReference type="AlphaFoldDB" id="U4LJN3"/>
<evidence type="ECO:0000313" key="2">
    <source>
        <dbReference type="Proteomes" id="UP000018144"/>
    </source>
</evidence>
<protein>
    <submittedName>
        <fullName evidence="1">Uncharacterized protein</fullName>
    </submittedName>
</protein>
<gene>
    <name evidence="1" type="ORF">PCON_12433</name>
</gene>
<name>U4LJN3_PYROM</name>
<evidence type="ECO:0000313" key="1">
    <source>
        <dbReference type="EMBL" id="CCX32163.1"/>
    </source>
</evidence>
<proteinExistence type="predicted"/>